<name>A0AAW1ATI4_CROAD</name>
<evidence type="ECO:0000256" key="7">
    <source>
        <dbReference type="ARBA" id="ARBA00023224"/>
    </source>
</evidence>
<feature type="transmembrane region" description="Helical" evidence="10">
    <location>
        <begin position="94"/>
        <end position="114"/>
    </location>
</feature>
<feature type="transmembrane region" description="Helical" evidence="10">
    <location>
        <begin position="228"/>
        <end position="250"/>
    </location>
</feature>
<evidence type="ECO:0000256" key="10">
    <source>
        <dbReference type="SAM" id="Phobius"/>
    </source>
</evidence>
<dbReference type="PROSITE" id="PS00237">
    <property type="entry name" value="G_PROTEIN_RECEP_F1_1"/>
    <property type="match status" value="1"/>
</dbReference>
<keyword evidence="7 8" id="KW-0807">Transducer</keyword>
<evidence type="ECO:0000259" key="11">
    <source>
        <dbReference type="PROSITE" id="PS50262"/>
    </source>
</evidence>
<dbReference type="Proteomes" id="UP001474421">
    <property type="component" value="Unassembled WGS sequence"/>
</dbReference>
<reference evidence="12 13" key="1">
    <citation type="journal article" date="2024" name="Proc. Natl. Acad. Sci. U.S.A.">
        <title>The genetic regulatory architecture and epigenomic basis for age-related changes in rattlesnake venom.</title>
        <authorList>
            <person name="Hogan M.P."/>
            <person name="Holding M.L."/>
            <person name="Nystrom G.S."/>
            <person name="Colston T.J."/>
            <person name="Bartlett D.A."/>
            <person name="Mason A.J."/>
            <person name="Ellsworth S.A."/>
            <person name="Rautsaw R.M."/>
            <person name="Lawrence K.C."/>
            <person name="Strickland J.L."/>
            <person name="He B."/>
            <person name="Fraser P."/>
            <person name="Margres M.J."/>
            <person name="Gilbert D.M."/>
            <person name="Gibbs H.L."/>
            <person name="Parkinson C.L."/>
            <person name="Rokyta D.R."/>
        </authorList>
    </citation>
    <scope>NUCLEOTIDE SEQUENCE [LARGE SCALE GENOMIC DNA]</scope>
    <source>
        <strain evidence="12">DRR0105</strain>
    </source>
</reference>
<dbReference type="SUPFAM" id="SSF81321">
    <property type="entry name" value="Family A G protein-coupled receptor-like"/>
    <property type="match status" value="1"/>
</dbReference>
<evidence type="ECO:0000313" key="13">
    <source>
        <dbReference type="Proteomes" id="UP001474421"/>
    </source>
</evidence>
<evidence type="ECO:0000256" key="4">
    <source>
        <dbReference type="ARBA" id="ARBA00023040"/>
    </source>
</evidence>
<sequence length="421" mass="47917">MNLSFSLTFLGSHLEPWMPANLSLSGQLNGSQGLGWAELEKLLFLFNDDPVIISLTLLYLMSFLVGLVGNVMSLRMLTRKRSNNMPSLNATRSLLINLAICDLMVVCICLPITTGNLIYKAWVYGDLLCRATPFIQAVAVSASILSLTVISLNRYYNVHNPLKARSFFTRRKILSTILMVWVLSSGISMPLIFMNKREEIGVGSDLPLVFPICREVWPQEELKQTYNFFLFCTLYCLPVSFNMVICYLTVHRLWSPISTLRDCGGALKQTLLASRLKIRRKVVQMVIALVLLFAISWLPIYLVDIWIEFYSPKSLWDEKPSPLVLQLRAFSQWLSLTNSSLNPICYCFLGDLYRSAKEMRSRYQKKMASLLNFSLSRKSWPPSVPEMLSYRRSMDSAKKESDLATGREGNRGHSHSCRDLA</sequence>
<evidence type="ECO:0000256" key="3">
    <source>
        <dbReference type="ARBA" id="ARBA00022989"/>
    </source>
</evidence>
<evidence type="ECO:0000313" key="12">
    <source>
        <dbReference type="EMBL" id="KAK9393067.1"/>
    </source>
</evidence>
<protein>
    <submittedName>
        <fullName evidence="12">Gastrin/cholecystokinin type B receptor-like</fullName>
    </submittedName>
</protein>
<dbReference type="AlphaFoldDB" id="A0AAW1ATI4"/>
<keyword evidence="5 10" id="KW-0472">Membrane</keyword>
<keyword evidence="6 8" id="KW-0675">Receptor</keyword>
<dbReference type="GO" id="GO:0005886">
    <property type="term" value="C:plasma membrane"/>
    <property type="evidence" value="ECO:0007669"/>
    <property type="project" value="TreeGrafter"/>
</dbReference>
<feature type="compositionally biased region" description="Basic and acidic residues" evidence="9">
    <location>
        <begin position="408"/>
        <end position="421"/>
    </location>
</feature>
<dbReference type="CDD" id="cd14993">
    <property type="entry name" value="7tmA_CCKR-like"/>
    <property type="match status" value="1"/>
</dbReference>
<dbReference type="InterPro" id="IPR017452">
    <property type="entry name" value="GPCR_Rhodpsn_7TM"/>
</dbReference>
<comment type="subcellular location">
    <subcellularLocation>
        <location evidence="1">Membrane</location>
        <topology evidence="1">Multi-pass membrane protein</topology>
    </subcellularLocation>
</comment>
<dbReference type="PROSITE" id="PS50262">
    <property type="entry name" value="G_PROTEIN_RECEP_F1_2"/>
    <property type="match status" value="1"/>
</dbReference>
<evidence type="ECO:0000256" key="5">
    <source>
        <dbReference type="ARBA" id="ARBA00023136"/>
    </source>
</evidence>
<dbReference type="PRINTS" id="PR00237">
    <property type="entry name" value="GPCRRHODOPSN"/>
</dbReference>
<accession>A0AAW1ATI4</accession>
<dbReference type="Pfam" id="PF00001">
    <property type="entry name" value="7tm_1"/>
    <property type="match status" value="1"/>
</dbReference>
<feature type="transmembrane region" description="Helical" evidence="10">
    <location>
        <begin position="51"/>
        <end position="73"/>
    </location>
</feature>
<gene>
    <name evidence="12" type="ORF">NXF25_016329</name>
</gene>
<evidence type="ECO:0000256" key="1">
    <source>
        <dbReference type="ARBA" id="ARBA00004141"/>
    </source>
</evidence>
<proteinExistence type="inferred from homology"/>
<evidence type="ECO:0000256" key="9">
    <source>
        <dbReference type="SAM" id="MobiDB-lite"/>
    </source>
</evidence>
<feature type="region of interest" description="Disordered" evidence="9">
    <location>
        <begin position="397"/>
        <end position="421"/>
    </location>
</feature>
<dbReference type="GO" id="GO:0004930">
    <property type="term" value="F:G protein-coupled receptor activity"/>
    <property type="evidence" value="ECO:0007669"/>
    <property type="project" value="UniProtKB-KW"/>
</dbReference>
<keyword evidence="13" id="KW-1185">Reference proteome</keyword>
<dbReference type="PANTHER" id="PTHR45695">
    <property type="entry name" value="LEUCOKININ RECEPTOR-RELATED"/>
    <property type="match status" value="1"/>
</dbReference>
<evidence type="ECO:0000256" key="8">
    <source>
        <dbReference type="RuleBase" id="RU000688"/>
    </source>
</evidence>
<dbReference type="Gene3D" id="1.20.1070.10">
    <property type="entry name" value="Rhodopsin 7-helix transmembrane proteins"/>
    <property type="match status" value="1"/>
</dbReference>
<keyword evidence="4 8" id="KW-0297">G-protein coupled receptor</keyword>
<evidence type="ECO:0000256" key="2">
    <source>
        <dbReference type="ARBA" id="ARBA00022692"/>
    </source>
</evidence>
<comment type="caution">
    <text evidence="12">The sequence shown here is derived from an EMBL/GenBank/DDBJ whole genome shotgun (WGS) entry which is preliminary data.</text>
</comment>
<dbReference type="EMBL" id="JAOTOJ010000014">
    <property type="protein sequence ID" value="KAK9393067.1"/>
    <property type="molecule type" value="Genomic_DNA"/>
</dbReference>
<keyword evidence="2 8" id="KW-0812">Transmembrane</keyword>
<dbReference type="InterPro" id="IPR000276">
    <property type="entry name" value="GPCR_Rhodpsn"/>
</dbReference>
<comment type="similarity">
    <text evidence="8">Belongs to the G-protein coupled receptor 1 family.</text>
</comment>
<organism evidence="12 13">
    <name type="scientific">Crotalus adamanteus</name>
    <name type="common">Eastern diamondback rattlesnake</name>
    <dbReference type="NCBI Taxonomy" id="8729"/>
    <lineage>
        <taxon>Eukaryota</taxon>
        <taxon>Metazoa</taxon>
        <taxon>Chordata</taxon>
        <taxon>Craniata</taxon>
        <taxon>Vertebrata</taxon>
        <taxon>Euteleostomi</taxon>
        <taxon>Lepidosauria</taxon>
        <taxon>Squamata</taxon>
        <taxon>Bifurcata</taxon>
        <taxon>Unidentata</taxon>
        <taxon>Episquamata</taxon>
        <taxon>Toxicofera</taxon>
        <taxon>Serpentes</taxon>
        <taxon>Colubroidea</taxon>
        <taxon>Viperidae</taxon>
        <taxon>Crotalinae</taxon>
        <taxon>Crotalus</taxon>
    </lineage>
</organism>
<feature type="transmembrane region" description="Helical" evidence="10">
    <location>
        <begin position="285"/>
        <end position="310"/>
    </location>
</feature>
<feature type="domain" description="G-protein coupled receptors family 1 profile" evidence="11">
    <location>
        <begin position="69"/>
        <end position="346"/>
    </location>
</feature>
<keyword evidence="3 10" id="KW-1133">Transmembrane helix</keyword>
<feature type="transmembrane region" description="Helical" evidence="10">
    <location>
        <begin position="134"/>
        <end position="152"/>
    </location>
</feature>
<evidence type="ECO:0000256" key="6">
    <source>
        <dbReference type="ARBA" id="ARBA00023170"/>
    </source>
</evidence>
<dbReference type="PANTHER" id="PTHR45695:SF36">
    <property type="entry name" value="G-PROTEIN COUPLED RECEPTORS FAMILY 1 PROFILE DOMAIN-CONTAINING PROTEIN"/>
    <property type="match status" value="1"/>
</dbReference>
<feature type="transmembrane region" description="Helical" evidence="10">
    <location>
        <begin position="173"/>
        <end position="193"/>
    </location>
</feature>